<organism evidence="1">
    <name type="scientific">Amphimedon queenslandica</name>
    <name type="common">Sponge</name>
    <dbReference type="NCBI Taxonomy" id="400682"/>
    <lineage>
        <taxon>Eukaryota</taxon>
        <taxon>Metazoa</taxon>
        <taxon>Porifera</taxon>
        <taxon>Demospongiae</taxon>
        <taxon>Heteroscleromorpha</taxon>
        <taxon>Haplosclerida</taxon>
        <taxon>Niphatidae</taxon>
        <taxon>Amphimedon</taxon>
    </lineage>
</organism>
<dbReference type="AlphaFoldDB" id="A0A1X7VTX2"/>
<accession>A0A1X7VTX2</accession>
<proteinExistence type="predicted"/>
<name>A0A1X7VTX2_AMPQE</name>
<dbReference type="EnsemblMetazoa" id="Aqu2.1.43547_001">
    <property type="protein sequence ID" value="Aqu2.1.43547_001"/>
    <property type="gene ID" value="Aqu2.1.43547"/>
</dbReference>
<dbReference type="InParanoid" id="A0A1X7VTX2"/>
<reference evidence="1" key="1">
    <citation type="submission" date="2017-05" db="UniProtKB">
        <authorList>
            <consortium name="EnsemblMetazoa"/>
        </authorList>
    </citation>
    <scope>IDENTIFICATION</scope>
</reference>
<protein>
    <submittedName>
        <fullName evidence="1">Uncharacterized protein</fullName>
    </submittedName>
</protein>
<sequence length="111" mass="12465">MFLKTQLKQRLDYLHDRYSTFDLSPADDDELYLKPSNDDLPTKMFGKIYSTPSVKKFALLSKHRQKLNASTVFTVECRDISGGHAASESVLPELKAVITTRGEDITDGLAL</sequence>
<evidence type="ECO:0000313" key="1">
    <source>
        <dbReference type="EnsemblMetazoa" id="Aqu2.1.43547_001"/>
    </source>
</evidence>